<dbReference type="RefSeq" id="XP_062703705.1">
    <property type="nucleotide sequence ID" value="XM_062847721.1"/>
</dbReference>
<evidence type="ECO:0000259" key="6">
    <source>
        <dbReference type="Pfam" id="PF17791"/>
    </source>
</evidence>
<feature type="chain" id="PRO_5045270886" description="Alpha-2-macroglobulin bait region domain-containing protein" evidence="4">
    <location>
        <begin position="20"/>
        <end position="374"/>
    </location>
</feature>
<reference evidence="8" key="1">
    <citation type="journal article" date="2015" name="Proc. Natl. Acad. Sci. U.S.A.">
        <title>Genome sequence of the Asian Tiger mosquito, Aedes albopictus, reveals insights into its biology, genetics, and evolution.</title>
        <authorList>
            <person name="Chen X.G."/>
            <person name="Jiang X."/>
            <person name="Gu J."/>
            <person name="Xu M."/>
            <person name="Wu Y."/>
            <person name="Deng Y."/>
            <person name="Zhang C."/>
            <person name="Bonizzoni M."/>
            <person name="Dermauw W."/>
            <person name="Vontas J."/>
            <person name="Armbruster P."/>
            <person name="Huang X."/>
            <person name="Yang Y."/>
            <person name="Zhang H."/>
            <person name="He W."/>
            <person name="Peng H."/>
            <person name="Liu Y."/>
            <person name="Wu K."/>
            <person name="Chen J."/>
            <person name="Lirakis M."/>
            <person name="Topalis P."/>
            <person name="Van Leeuwen T."/>
            <person name="Hall A.B."/>
            <person name="Jiang X."/>
            <person name="Thorpe C."/>
            <person name="Mueller R.L."/>
            <person name="Sun C."/>
            <person name="Waterhouse R.M."/>
            <person name="Yan G."/>
            <person name="Tu Z.J."/>
            <person name="Fang X."/>
            <person name="James A.A."/>
        </authorList>
    </citation>
    <scope>NUCLEOTIDE SEQUENCE [LARGE SCALE GENOMIC DNA]</scope>
    <source>
        <strain evidence="8">Foshan</strain>
    </source>
</reference>
<protein>
    <recommendedName>
        <fullName evidence="9">Alpha-2-macroglobulin bait region domain-containing protein</fullName>
    </recommendedName>
</protein>
<evidence type="ECO:0000313" key="8">
    <source>
        <dbReference type="Proteomes" id="UP000069940"/>
    </source>
</evidence>
<name>A0ABM1ZJB7_AEDAL</name>
<feature type="signal peptide" evidence="4">
    <location>
        <begin position="1"/>
        <end position="19"/>
    </location>
</feature>
<dbReference type="Gene3D" id="2.60.40.2950">
    <property type="match status" value="1"/>
</dbReference>
<dbReference type="PANTHER" id="PTHR11412:SF136">
    <property type="entry name" value="CD109 ANTIGEN"/>
    <property type="match status" value="1"/>
</dbReference>
<feature type="compositionally biased region" description="Basic residues" evidence="3">
    <location>
        <begin position="359"/>
        <end position="368"/>
    </location>
</feature>
<sequence>MHALLLCWAFAVFITCGHCQDGGLIVFGPKKIHPKSEFTIVITNLLNQRVRLQATLENLENPSILRQVKSYNFERQTSEKLTFQVADIEKCDCYQLEVKSLDNTFSFVEHASLENDAKTAITLIETDKPVYSPGEKLRFRVLVVDINTKPVTNIETVDVTITDPDNRVLRTWPLARLHKGVFESDVQLSSSSNSGKWSLTVVVDGVEEHKYFEVLLDLPKFFVRASPLKPVLLEDTTISIMLETAYTFGHPVEGRYKAELFLDDPVGQPDHIAQGQINGRTSVHFHMKDQVRDQVYMDSGSDFTQATLMVEVQTTLSSEYWCFFYFAKQWRDNLRNRQLIWRLRQSSTPTTGRIYTPTHKTHSRRKTSRLSGST</sequence>
<feature type="domain" description="Macroglobulin" evidence="5">
    <location>
        <begin position="125"/>
        <end position="205"/>
    </location>
</feature>
<evidence type="ECO:0000313" key="7">
    <source>
        <dbReference type="EnsemblMetazoa" id="AALFPA23_019021.P27996"/>
    </source>
</evidence>
<dbReference type="Gene3D" id="2.60.40.1940">
    <property type="match status" value="1"/>
</dbReference>
<dbReference type="Pfam" id="PF01835">
    <property type="entry name" value="MG2"/>
    <property type="match status" value="1"/>
</dbReference>
<dbReference type="Proteomes" id="UP000069940">
    <property type="component" value="Unassembled WGS sequence"/>
</dbReference>
<dbReference type="Pfam" id="PF17791">
    <property type="entry name" value="MG3"/>
    <property type="match status" value="1"/>
</dbReference>
<evidence type="ECO:0000256" key="2">
    <source>
        <dbReference type="ARBA" id="ARBA00022966"/>
    </source>
</evidence>
<dbReference type="PANTHER" id="PTHR11412">
    <property type="entry name" value="MACROGLOBULIN / COMPLEMENT"/>
    <property type="match status" value="1"/>
</dbReference>
<organism evidence="7 8">
    <name type="scientific">Aedes albopictus</name>
    <name type="common">Asian tiger mosquito</name>
    <name type="synonym">Stegomyia albopicta</name>
    <dbReference type="NCBI Taxonomy" id="7160"/>
    <lineage>
        <taxon>Eukaryota</taxon>
        <taxon>Metazoa</taxon>
        <taxon>Ecdysozoa</taxon>
        <taxon>Arthropoda</taxon>
        <taxon>Hexapoda</taxon>
        <taxon>Insecta</taxon>
        <taxon>Pterygota</taxon>
        <taxon>Neoptera</taxon>
        <taxon>Endopterygota</taxon>
        <taxon>Diptera</taxon>
        <taxon>Nematocera</taxon>
        <taxon>Culicoidea</taxon>
        <taxon>Culicidae</taxon>
        <taxon>Culicinae</taxon>
        <taxon>Aedini</taxon>
        <taxon>Aedes</taxon>
        <taxon>Stegomyia</taxon>
    </lineage>
</organism>
<reference evidence="7" key="2">
    <citation type="submission" date="2025-05" db="UniProtKB">
        <authorList>
            <consortium name="EnsemblMetazoa"/>
        </authorList>
    </citation>
    <scope>IDENTIFICATION</scope>
    <source>
        <strain evidence="7">Foshan</strain>
    </source>
</reference>
<dbReference type="GeneID" id="109417092"/>
<evidence type="ECO:0000259" key="5">
    <source>
        <dbReference type="Pfam" id="PF01835"/>
    </source>
</evidence>
<dbReference type="InterPro" id="IPR041555">
    <property type="entry name" value="MG3"/>
</dbReference>
<keyword evidence="1 4" id="KW-0732">Signal</keyword>
<keyword evidence="8" id="KW-1185">Reference proteome</keyword>
<dbReference type="EnsemblMetazoa" id="AALFPA23_019021.R27996">
    <property type="protein sequence ID" value="AALFPA23_019021.P27996"/>
    <property type="gene ID" value="AALFPA23_019021"/>
</dbReference>
<evidence type="ECO:0000256" key="3">
    <source>
        <dbReference type="SAM" id="MobiDB-lite"/>
    </source>
</evidence>
<evidence type="ECO:0008006" key="9">
    <source>
        <dbReference type="Google" id="ProtNLM"/>
    </source>
</evidence>
<dbReference type="InterPro" id="IPR002890">
    <property type="entry name" value="MG2"/>
</dbReference>
<dbReference type="InterPro" id="IPR050473">
    <property type="entry name" value="A2M/Complement_sys"/>
</dbReference>
<dbReference type="Gene3D" id="2.60.40.1930">
    <property type="match status" value="1"/>
</dbReference>
<feature type="region of interest" description="Disordered" evidence="3">
    <location>
        <begin position="351"/>
        <end position="374"/>
    </location>
</feature>
<evidence type="ECO:0000256" key="4">
    <source>
        <dbReference type="SAM" id="SignalP"/>
    </source>
</evidence>
<evidence type="ECO:0000256" key="1">
    <source>
        <dbReference type="ARBA" id="ARBA00022729"/>
    </source>
</evidence>
<accession>A0ABM1ZJB7</accession>
<keyword evidence="2" id="KW-0882">Thioester bond</keyword>
<feature type="domain" description="Macroglobulin" evidence="6">
    <location>
        <begin position="218"/>
        <end position="289"/>
    </location>
</feature>
<proteinExistence type="predicted"/>